<dbReference type="GO" id="GO:0005886">
    <property type="term" value="C:plasma membrane"/>
    <property type="evidence" value="ECO:0007669"/>
    <property type="project" value="UniProtKB-SubCell"/>
</dbReference>
<evidence type="ECO:0000256" key="1">
    <source>
        <dbReference type="ARBA" id="ARBA00004370"/>
    </source>
</evidence>
<dbReference type="PANTHER" id="PTHR33910">
    <property type="entry name" value="PROTEIN TRANSLOCASE SUBUNIT SECE"/>
    <property type="match status" value="1"/>
</dbReference>
<keyword evidence="11" id="KW-1185">Reference proteome</keyword>
<proteinExistence type="inferred from homology"/>
<evidence type="ECO:0000256" key="8">
    <source>
        <dbReference type="ARBA" id="ARBA00023136"/>
    </source>
</evidence>
<dbReference type="STRING" id="1830138.SAMN05443507_12354"/>
<organism evidence="10 11">
    <name type="scientific">Alicyclobacillus tolerans</name>
    <dbReference type="NCBI Taxonomy" id="90970"/>
    <lineage>
        <taxon>Bacteria</taxon>
        <taxon>Bacillati</taxon>
        <taxon>Bacillota</taxon>
        <taxon>Bacilli</taxon>
        <taxon>Bacillales</taxon>
        <taxon>Alicyclobacillaceae</taxon>
        <taxon>Alicyclobacillus</taxon>
    </lineage>
</organism>
<keyword evidence="2 9" id="KW-0813">Transport</keyword>
<dbReference type="GO" id="GO:0065002">
    <property type="term" value="P:intracellular protein transmembrane transport"/>
    <property type="evidence" value="ECO:0007669"/>
    <property type="project" value="UniProtKB-UniRule"/>
</dbReference>
<dbReference type="PANTHER" id="PTHR33910:SF1">
    <property type="entry name" value="PROTEIN TRANSLOCASE SUBUNIT SECE"/>
    <property type="match status" value="1"/>
</dbReference>
<keyword evidence="3 9" id="KW-1003">Cell membrane</keyword>
<comment type="function">
    <text evidence="9">Essential subunit of the Sec protein translocation channel SecYEG. Clamps together the 2 halves of SecY. May contact the channel plug during translocation.</text>
</comment>
<feature type="transmembrane region" description="Helical" evidence="9">
    <location>
        <begin position="40"/>
        <end position="61"/>
    </location>
</feature>
<dbReference type="InterPro" id="IPR038379">
    <property type="entry name" value="SecE_sf"/>
</dbReference>
<evidence type="ECO:0000256" key="3">
    <source>
        <dbReference type="ARBA" id="ARBA00022475"/>
    </source>
</evidence>
<name>A0A1M6VKT2_9BACL</name>
<dbReference type="EMBL" id="FRAF01000023">
    <property type="protein sequence ID" value="SHK82113.1"/>
    <property type="molecule type" value="Genomic_DNA"/>
</dbReference>
<evidence type="ECO:0000313" key="10">
    <source>
        <dbReference type="EMBL" id="SHK82113.1"/>
    </source>
</evidence>
<dbReference type="InterPro" id="IPR005807">
    <property type="entry name" value="SecE_bac"/>
</dbReference>
<dbReference type="RefSeq" id="WP_072874909.1">
    <property type="nucleotide sequence ID" value="NZ_FRAF01000023.1"/>
</dbReference>
<dbReference type="AlphaFoldDB" id="A0A1M6VKT2"/>
<keyword evidence="4 9" id="KW-0812">Transmembrane</keyword>
<dbReference type="InterPro" id="IPR001901">
    <property type="entry name" value="Translocase_SecE/Sec61-g"/>
</dbReference>
<protein>
    <recommendedName>
        <fullName evidence="9">Protein translocase subunit SecE</fullName>
    </recommendedName>
</protein>
<dbReference type="OrthoDB" id="9813233at2"/>
<dbReference type="Gene3D" id="1.20.5.1030">
    <property type="entry name" value="Preprotein translocase secy subunit"/>
    <property type="match status" value="1"/>
</dbReference>
<evidence type="ECO:0000256" key="6">
    <source>
        <dbReference type="ARBA" id="ARBA00022989"/>
    </source>
</evidence>
<evidence type="ECO:0000256" key="9">
    <source>
        <dbReference type="HAMAP-Rule" id="MF_00422"/>
    </source>
</evidence>
<comment type="subcellular location">
    <subcellularLocation>
        <location evidence="9">Cell membrane</location>
        <topology evidence="9">Single-pass membrane protein</topology>
    </subcellularLocation>
    <subcellularLocation>
        <location evidence="1">Membrane</location>
    </subcellularLocation>
</comment>
<dbReference type="NCBIfam" id="TIGR00964">
    <property type="entry name" value="secE_bact"/>
    <property type="match status" value="1"/>
</dbReference>
<evidence type="ECO:0000256" key="4">
    <source>
        <dbReference type="ARBA" id="ARBA00022692"/>
    </source>
</evidence>
<accession>A0A1M6VKT2</accession>
<dbReference type="GO" id="GO:0009306">
    <property type="term" value="P:protein secretion"/>
    <property type="evidence" value="ECO:0007669"/>
    <property type="project" value="UniProtKB-UniRule"/>
</dbReference>
<keyword evidence="5 9" id="KW-0653">Protein transport</keyword>
<keyword evidence="6 9" id="KW-1133">Transmembrane helix</keyword>
<sequence>MAKPDETTLEPREQSRGLLAFFSDSWRELRKVRWPNRREVVNYTAAALITCLVLGLLVWGFDIGIAKLLSLIGVV</sequence>
<keyword evidence="8 9" id="KW-0472">Membrane</keyword>
<evidence type="ECO:0000256" key="2">
    <source>
        <dbReference type="ARBA" id="ARBA00022448"/>
    </source>
</evidence>
<dbReference type="GO" id="GO:0008320">
    <property type="term" value="F:protein transmembrane transporter activity"/>
    <property type="evidence" value="ECO:0007669"/>
    <property type="project" value="UniProtKB-UniRule"/>
</dbReference>
<evidence type="ECO:0000313" key="11">
    <source>
        <dbReference type="Proteomes" id="UP000184016"/>
    </source>
</evidence>
<evidence type="ECO:0000256" key="5">
    <source>
        <dbReference type="ARBA" id="ARBA00022927"/>
    </source>
</evidence>
<gene>
    <name evidence="9" type="primary">secE</name>
    <name evidence="10" type="ORF">SAMN05443507_12354</name>
</gene>
<dbReference type="PRINTS" id="PR01650">
    <property type="entry name" value="SECETRNLCASE"/>
</dbReference>
<evidence type="ECO:0000256" key="7">
    <source>
        <dbReference type="ARBA" id="ARBA00023010"/>
    </source>
</evidence>
<dbReference type="GO" id="GO:0006605">
    <property type="term" value="P:protein targeting"/>
    <property type="evidence" value="ECO:0007669"/>
    <property type="project" value="UniProtKB-UniRule"/>
</dbReference>
<dbReference type="GO" id="GO:0043952">
    <property type="term" value="P:protein transport by the Sec complex"/>
    <property type="evidence" value="ECO:0007669"/>
    <property type="project" value="UniProtKB-UniRule"/>
</dbReference>
<dbReference type="Proteomes" id="UP000184016">
    <property type="component" value="Unassembled WGS sequence"/>
</dbReference>
<dbReference type="Pfam" id="PF00584">
    <property type="entry name" value="SecE"/>
    <property type="match status" value="1"/>
</dbReference>
<comment type="similarity">
    <text evidence="9">Belongs to the SecE/SEC61-gamma family.</text>
</comment>
<keyword evidence="7 9" id="KW-0811">Translocation</keyword>
<dbReference type="HAMAP" id="MF_00422">
    <property type="entry name" value="SecE"/>
    <property type="match status" value="1"/>
</dbReference>
<reference evidence="11" key="1">
    <citation type="submission" date="2016-11" db="EMBL/GenBank/DDBJ databases">
        <authorList>
            <person name="Varghese N."/>
            <person name="Submissions S."/>
        </authorList>
    </citation>
    <scope>NUCLEOTIDE SEQUENCE [LARGE SCALE GENOMIC DNA]</scope>
    <source>
        <strain evidence="11">USBA-503</strain>
    </source>
</reference>
<comment type="subunit">
    <text evidence="9">Component of the Sec protein translocase complex. Heterotrimer consisting of SecY, SecE and SecG subunits. The heterotrimers can form oligomers, although 1 heterotrimer is thought to be able to translocate proteins. Interacts with the ribosome. Interacts with SecDF, and other proteins may be involved. Interacts with SecA.</text>
</comment>